<proteinExistence type="predicted"/>
<evidence type="ECO:0000313" key="3">
    <source>
        <dbReference type="EMBL" id="CAJ96393.1"/>
    </source>
</evidence>
<dbReference type="InterPro" id="IPR023374">
    <property type="entry name" value="AttH-like_dom_sf"/>
</dbReference>
<dbReference type="PANTHER" id="PTHR38591">
    <property type="entry name" value="HYDROLASE"/>
    <property type="match status" value="1"/>
</dbReference>
<organism evidence="3 5">
    <name type="scientific">Cupriavidus necator (strain ATCC 17699 / DSM 428 / KCTC 22496 / NCIMB 10442 / H16 / Stanier 337)</name>
    <name type="common">Ralstonia eutropha</name>
    <dbReference type="NCBI Taxonomy" id="381666"/>
    <lineage>
        <taxon>Bacteria</taxon>
        <taxon>Pseudomonadati</taxon>
        <taxon>Pseudomonadota</taxon>
        <taxon>Betaproteobacteria</taxon>
        <taxon>Burkholderiales</taxon>
        <taxon>Burkholderiaceae</taxon>
        <taxon>Cupriavidus</taxon>
    </lineage>
</organism>
<dbReference type="OrthoDB" id="9770826at2"/>
<feature type="signal peptide" evidence="1">
    <location>
        <begin position="1"/>
        <end position="18"/>
    </location>
</feature>
<accession>Q0K0T1</accession>
<keyword evidence="1" id="KW-0732">Signal</keyword>
<evidence type="ECO:0000256" key="1">
    <source>
        <dbReference type="SAM" id="SignalP"/>
    </source>
</evidence>
<dbReference type="EMBL" id="CP039288">
    <property type="protein sequence ID" value="QCC04232.1"/>
    <property type="molecule type" value="Genomic_DNA"/>
</dbReference>
<protein>
    <submittedName>
        <fullName evidence="4">Carotenoid 1,2-hydratase</fullName>
    </submittedName>
    <submittedName>
        <fullName evidence="3">Predicted secreted hydrolase</fullName>
        <ecNumber evidence="3">3.-.-.-</ecNumber>
    </submittedName>
</protein>
<evidence type="ECO:0000313" key="5">
    <source>
        <dbReference type="Proteomes" id="UP000008210"/>
    </source>
</evidence>
<feature type="domain" description="AttH" evidence="2">
    <location>
        <begin position="49"/>
        <end position="220"/>
    </location>
</feature>
<name>Q0K0T1_CUPNH</name>
<dbReference type="eggNOG" id="COG5621">
    <property type="taxonomic scope" value="Bacteria"/>
</dbReference>
<dbReference type="GO" id="GO:0016787">
    <property type="term" value="F:hydrolase activity"/>
    <property type="evidence" value="ECO:0007669"/>
    <property type="project" value="UniProtKB-KW"/>
</dbReference>
<evidence type="ECO:0000313" key="6">
    <source>
        <dbReference type="Proteomes" id="UP000296079"/>
    </source>
</evidence>
<keyword evidence="5" id="KW-1185">Reference proteome</keyword>
<dbReference type="Proteomes" id="UP000296079">
    <property type="component" value="Chromosome 2"/>
</dbReference>
<evidence type="ECO:0000313" key="4">
    <source>
        <dbReference type="EMBL" id="QCC04232.1"/>
    </source>
</evidence>
<dbReference type="EC" id="3.-.-.-" evidence="3"/>
<dbReference type="RefSeq" id="WP_011617335.1">
    <property type="nucleotide sequence ID" value="NC_008314.1"/>
</dbReference>
<dbReference type="PANTHER" id="PTHR38591:SF1">
    <property type="entry name" value="BLL1000 PROTEIN"/>
    <property type="match status" value="1"/>
</dbReference>
<keyword evidence="3" id="KW-0378">Hydrolase</keyword>
<dbReference type="Proteomes" id="UP000008210">
    <property type="component" value="Chromosome 2"/>
</dbReference>
<dbReference type="SUPFAM" id="SSF159245">
    <property type="entry name" value="AttH-like"/>
    <property type="match status" value="1"/>
</dbReference>
<feature type="chain" id="PRO_5005692977" evidence="1">
    <location>
        <begin position="19"/>
        <end position="358"/>
    </location>
</feature>
<dbReference type="STRING" id="381666.H16_B1608"/>
<dbReference type="Pfam" id="PF17186">
    <property type="entry name" value="Lipocalin_9"/>
    <property type="match status" value="1"/>
</dbReference>
<dbReference type="HOGENOM" id="CLU_040626_0_0_4"/>
<dbReference type="EMBL" id="AM260480">
    <property type="protein sequence ID" value="CAJ96393.1"/>
    <property type="molecule type" value="Genomic_DNA"/>
</dbReference>
<dbReference type="KEGG" id="reh:H16_B1608"/>
<reference evidence="4 6" key="2">
    <citation type="submission" date="2019-04" db="EMBL/GenBank/DDBJ databases">
        <title>Long-read de novo sequencing of Cupriavidus necator H16.</title>
        <authorList>
            <person name="Little G.T."/>
            <person name="Ehsaan M."/>
            <person name="Arenas-Lopez C."/>
            <person name="Jawed K."/>
            <person name="Winzer K."/>
            <person name="Kovacs K."/>
            <person name="Malys N."/>
            <person name="Minton N.P."/>
        </authorList>
    </citation>
    <scope>NUCLEOTIDE SEQUENCE [LARGE SCALE GENOMIC DNA]</scope>
    <source>
        <strain evidence="4 6">H16</strain>
    </source>
</reference>
<sequence>MKRRSFLLLLPGSGVAAAALGAAPAYPPVAAGRTLSFPRDHGAHPDYRTEWWYATGWLQTRAGAPLGFQVTFFRSRPPFDQANPSRFAPQQLLFANVALSDPVAGKLQHDQRAARSGFGLALADTADTDVYIDSWSLRREATGHYRARFPARDFTLDLTMEPTQRLLLQGERGYSRKGPLAAQASYYYSQPGLKVSGTLERRSLQETVHGTAWLDHEWSSTLLADEAVGWDWLGLNLDDGSALMAFQIRDKPGRKFWGGGTLRGSDGRVQVLAPDEVNFMPARRWRSPRTGTSYPVAMRLNAGGLTLELLPLMDDQELDSRASTGAVYWEGAVTALRGGKVVGRGYLELTGYFQRLNL</sequence>
<reference evidence="3 5" key="1">
    <citation type="journal article" date="2006" name="Nat. Biotechnol.">
        <title>Genome sequence of the bioplastic-producing 'Knallgas' bacterium Ralstonia eutropha H16.</title>
        <authorList>
            <person name="Pohlmann A."/>
            <person name="Fricke W.F."/>
            <person name="Reinecke F."/>
            <person name="Kusian B."/>
            <person name="Liesegang H."/>
            <person name="Cramm R."/>
            <person name="Eitinger T."/>
            <person name="Ewering C."/>
            <person name="Potter M."/>
            <person name="Schwartz E."/>
            <person name="Strittmatter A."/>
            <person name="Voss I."/>
            <person name="Gottschalk G."/>
            <person name="Steinbuechel A."/>
            <person name="Friedrich B."/>
            <person name="Bowien B."/>
        </authorList>
    </citation>
    <scope>NUCLEOTIDE SEQUENCE [LARGE SCALE GENOMIC DNA]</scope>
    <source>
        <strain evidence="5">ATCC 17699 / DSM 428 / KCTC 22496 / NCIMB 10442 / H16 / Stanier 337</strain>
        <strain evidence="3">H16</strain>
    </source>
</reference>
<dbReference type="Gene3D" id="2.40.370.10">
    <property type="entry name" value="AttH-like domain"/>
    <property type="match status" value="2"/>
</dbReference>
<gene>
    <name evidence="3" type="ordered locus">H16_B1608</name>
    <name evidence="4" type="ORF">E6A55_27310</name>
</gene>
<dbReference type="InterPro" id="IPR010791">
    <property type="entry name" value="AttH_dom"/>
</dbReference>
<evidence type="ECO:0000259" key="2">
    <source>
        <dbReference type="Pfam" id="PF07143"/>
    </source>
</evidence>
<dbReference type="AlphaFoldDB" id="Q0K0T1"/>
<dbReference type="Pfam" id="PF07143">
    <property type="entry name" value="CrtC"/>
    <property type="match status" value="1"/>
</dbReference>